<organism evidence="1 2">
    <name type="scientific">Thermocatellispora tengchongensis</name>
    <dbReference type="NCBI Taxonomy" id="1073253"/>
    <lineage>
        <taxon>Bacteria</taxon>
        <taxon>Bacillati</taxon>
        <taxon>Actinomycetota</taxon>
        <taxon>Actinomycetes</taxon>
        <taxon>Streptosporangiales</taxon>
        <taxon>Streptosporangiaceae</taxon>
        <taxon>Thermocatellispora</taxon>
    </lineage>
</organism>
<comment type="caution">
    <text evidence="1">The sequence shown here is derived from an EMBL/GenBank/DDBJ whole genome shotgun (WGS) entry which is preliminary data.</text>
</comment>
<dbReference type="AlphaFoldDB" id="A0A840P580"/>
<name>A0A840P580_9ACTN</name>
<proteinExistence type="predicted"/>
<gene>
    <name evidence="1" type="ORF">HNP84_003412</name>
</gene>
<reference evidence="1 2" key="1">
    <citation type="submission" date="2020-08" db="EMBL/GenBank/DDBJ databases">
        <title>Genomic Encyclopedia of Type Strains, Phase IV (KMG-IV): sequencing the most valuable type-strain genomes for metagenomic binning, comparative biology and taxonomic classification.</title>
        <authorList>
            <person name="Goeker M."/>
        </authorList>
    </citation>
    <scope>NUCLEOTIDE SEQUENCE [LARGE SCALE GENOMIC DNA]</scope>
    <source>
        <strain evidence="1 2">DSM 45615</strain>
    </source>
</reference>
<evidence type="ECO:0000313" key="2">
    <source>
        <dbReference type="Proteomes" id="UP000578449"/>
    </source>
</evidence>
<keyword evidence="2" id="KW-1185">Reference proteome</keyword>
<sequence>MPRHALTLRFMRGLGPLAPGSANRFNDVA</sequence>
<accession>A0A840P580</accession>
<protein>
    <submittedName>
        <fullName evidence="1">tRNA A37 threonylcarbamoyladenosine synthetase subunit TsaC/SUA5/YrdC</fullName>
    </submittedName>
</protein>
<dbReference type="Proteomes" id="UP000578449">
    <property type="component" value="Unassembled WGS sequence"/>
</dbReference>
<dbReference type="EMBL" id="JACHGN010000006">
    <property type="protein sequence ID" value="MBB5133686.1"/>
    <property type="molecule type" value="Genomic_DNA"/>
</dbReference>
<evidence type="ECO:0000313" key="1">
    <source>
        <dbReference type="EMBL" id="MBB5133686.1"/>
    </source>
</evidence>